<evidence type="ECO:0000259" key="3">
    <source>
        <dbReference type="PROSITE" id="PS51387"/>
    </source>
</evidence>
<dbReference type="RefSeq" id="WP_102769250.1">
    <property type="nucleotide sequence ID" value="NZ_POSP01000003.1"/>
</dbReference>
<protein>
    <submittedName>
        <fullName evidence="4">Glycolate oxidase subunit GlcE</fullName>
    </submittedName>
</protein>
<dbReference type="Gene3D" id="3.30.465.10">
    <property type="match status" value="1"/>
</dbReference>
<dbReference type="NCBIfam" id="NF008439">
    <property type="entry name" value="PRK11282.1"/>
    <property type="match status" value="1"/>
</dbReference>
<dbReference type="Pfam" id="PF01565">
    <property type="entry name" value="FAD_binding_4"/>
    <property type="match status" value="1"/>
</dbReference>
<dbReference type="SUPFAM" id="SSF55103">
    <property type="entry name" value="FAD-linked oxidases, C-terminal domain"/>
    <property type="match status" value="1"/>
</dbReference>
<evidence type="ECO:0000313" key="4">
    <source>
        <dbReference type="EMBL" id="PND39332.1"/>
    </source>
</evidence>
<comment type="caution">
    <text evidence="4">The sequence shown here is derived from an EMBL/GenBank/DDBJ whole genome shotgun (WGS) entry which is preliminary data.</text>
</comment>
<dbReference type="InterPro" id="IPR016166">
    <property type="entry name" value="FAD-bd_PCMH"/>
</dbReference>
<evidence type="ECO:0000256" key="2">
    <source>
        <dbReference type="ARBA" id="ARBA00022827"/>
    </source>
</evidence>
<dbReference type="AlphaFoldDB" id="A0A2N8L0W8"/>
<keyword evidence="1" id="KW-0285">Flavoprotein</keyword>
<dbReference type="SUPFAM" id="SSF56176">
    <property type="entry name" value="FAD-binding/transporter-associated domain-like"/>
    <property type="match status" value="1"/>
</dbReference>
<keyword evidence="5" id="KW-1185">Reference proteome</keyword>
<dbReference type="OrthoDB" id="9811557at2"/>
<evidence type="ECO:0000256" key="1">
    <source>
        <dbReference type="ARBA" id="ARBA00022630"/>
    </source>
</evidence>
<keyword evidence="2" id="KW-0274">FAD</keyword>
<dbReference type="PANTHER" id="PTHR11748:SF103">
    <property type="entry name" value="GLYCOLATE OXIDASE SUBUNIT GLCE"/>
    <property type="match status" value="1"/>
</dbReference>
<dbReference type="Proteomes" id="UP000235916">
    <property type="component" value="Unassembled WGS sequence"/>
</dbReference>
<gene>
    <name evidence="4" type="ORF">C1O66_18550</name>
</gene>
<dbReference type="InterPro" id="IPR016164">
    <property type="entry name" value="FAD-linked_Oxase-like_C"/>
</dbReference>
<name>A0A2N8L0W8_9BURK</name>
<dbReference type="GO" id="GO:0071949">
    <property type="term" value="F:FAD binding"/>
    <property type="evidence" value="ECO:0007669"/>
    <property type="project" value="InterPro"/>
</dbReference>
<sequence length="361" mass="38388">MSVALFQDQIREAAAQGRSLQIRGQGSKDFYGERPRGDAQLDVSGFAGISSYEPSELVITAKAGTPITELETALTSQGQHLAFEPPRFQGRGTVGGMVAAGLSGPSRASQGALREHVLGLSLLNGRAELLNFGGTVMKNVAGYDVSRLIAGSLGVLGLILEVSLKVMPQPMARATLRFELGQAQALNQLNRWGGKPLPIQASAWWDGALLLRLAGAEAAVRAAQQSLGGDEIPEALAQPFWDGLRDHSDEFFTGAARAVAGGAALWRLSLPQTAPALQLPGEQLIEWGGGQRWVTTPLPAAQMREAAASLGGHATLFLCRDEQRQQVFAPAAPALMRIHRELKTSFDPAGVFNPGRLYPEL</sequence>
<dbReference type="InterPro" id="IPR006094">
    <property type="entry name" value="Oxid_FAD_bind_N"/>
</dbReference>
<dbReference type="EMBL" id="POSP01000003">
    <property type="protein sequence ID" value="PND39332.1"/>
    <property type="molecule type" value="Genomic_DNA"/>
</dbReference>
<dbReference type="PROSITE" id="PS51387">
    <property type="entry name" value="FAD_PCMH"/>
    <property type="match status" value="1"/>
</dbReference>
<reference evidence="4 5" key="1">
    <citation type="submission" date="2018-01" db="EMBL/GenBank/DDBJ databases">
        <title>Draft genome sequence of Paucibacter aquatile CR182 isolated from freshwater of the Nakdong River.</title>
        <authorList>
            <person name="Choi A."/>
            <person name="Chung E.J."/>
        </authorList>
    </citation>
    <scope>NUCLEOTIDE SEQUENCE [LARGE SCALE GENOMIC DNA]</scope>
    <source>
        <strain evidence="4 5">CR182</strain>
    </source>
</reference>
<evidence type="ECO:0000313" key="5">
    <source>
        <dbReference type="Proteomes" id="UP000235916"/>
    </source>
</evidence>
<dbReference type="InterPro" id="IPR036318">
    <property type="entry name" value="FAD-bd_PCMH-like_sf"/>
</dbReference>
<dbReference type="GO" id="GO:0003824">
    <property type="term" value="F:catalytic activity"/>
    <property type="evidence" value="ECO:0007669"/>
    <property type="project" value="InterPro"/>
</dbReference>
<proteinExistence type="predicted"/>
<dbReference type="PANTHER" id="PTHR11748">
    <property type="entry name" value="D-LACTATE DEHYDROGENASE"/>
    <property type="match status" value="1"/>
</dbReference>
<organism evidence="4 5">
    <name type="scientific">Kinneretia aquatilis</name>
    <dbReference type="NCBI Taxonomy" id="2070761"/>
    <lineage>
        <taxon>Bacteria</taxon>
        <taxon>Pseudomonadati</taxon>
        <taxon>Pseudomonadota</taxon>
        <taxon>Betaproteobacteria</taxon>
        <taxon>Burkholderiales</taxon>
        <taxon>Sphaerotilaceae</taxon>
        <taxon>Roseateles</taxon>
    </lineage>
</organism>
<feature type="domain" description="FAD-binding PCMH-type" evidence="3">
    <location>
        <begin position="1"/>
        <end position="169"/>
    </location>
</feature>
<dbReference type="InterPro" id="IPR016169">
    <property type="entry name" value="FAD-bd_PCMH_sub2"/>
</dbReference>
<accession>A0A2N8L0W8</accession>